<dbReference type="PROSITE" id="PS50883">
    <property type="entry name" value="EAL"/>
    <property type="match status" value="1"/>
</dbReference>
<dbReference type="Pfam" id="PF00563">
    <property type="entry name" value="EAL"/>
    <property type="match status" value="1"/>
</dbReference>
<dbReference type="CDD" id="cd01948">
    <property type="entry name" value="EAL"/>
    <property type="match status" value="1"/>
</dbReference>
<dbReference type="InterPro" id="IPR035919">
    <property type="entry name" value="EAL_sf"/>
</dbReference>
<gene>
    <name evidence="4" type="ORF">ADL15_44345</name>
</gene>
<dbReference type="InterPro" id="IPR043128">
    <property type="entry name" value="Rev_trsase/Diguanyl_cyclase"/>
</dbReference>
<evidence type="ECO:0000259" key="3">
    <source>
        <dbReference type="PROSITE" id="PS50887"/>
    </source>
</evidence>
<proteinExistence type="predicted"/>
<evidence type="ECO:0000313" key="5">
    <source>
        <dbReference type="Proteomes" id="UP000053244"/>
    </source>
</evidence>
<keyword evidence="1" id="KW-0472">Membrane</keyword>
<reference evidence="4 5" key="1">
    <citation type="submission" date="2015-10" db="EMBL/GenBank/DDBJ databases">
        <authorList>
            <person name="Gilbert D.G."/>
        </authorList>
    </citation>
    <scope>NUCLEOTIDE SEQUENCE [LARGE SCALE GENOMIC DNA]</scope>
    <source>
        <strain evidence="4 5">NRRL B-16712</strain>
    </source>
</reference>
<keyword evidence="1" id="KW-1133">Transmembrane helix</keyword>
<dbReference type="InterPro" id="IPR029787">
    <property type="entry name" value="Nucleotide_cyclase"/>
</dbReference>
<feature type="transmembrane region" description="Helical" evidence="1">
    <location>
        <begin position="20"/>
        <end position="39"/>
    </location>
</feature>
<feature type="domain" description="EAL" evidence="2">
    <location>
        <begin position="393"/>
        <end position="650"/>
    </location>
</feature>
<dbReference type="InterPro" id="IPR001633">
    <property type="entry name" value="EAL_dom"/>
</dbReference>
<dbReference type="Gene3D" id="3.20.20.450">
    <property type="entry name" value="EAL domain"/>
    <property type="match status" value="1"/>
</dbReference>
<evidence type="ECO:0000313" key="4">
    <source>
        <dbReference type="EMBL" id="KUL24124.1"/>
    </source>
</evidence>
<evidence type="ECO:0000259" key="2">
    <source>
        <dbReference type="PROSITE" id="PS50883"/>
    </source>
</evidence>
<dbReference type="CDD" id="cd01949">
    <property type="entry name" value="GGDEF"/>
    <property type="match status" value="1"/>
</dbReference>
<dbReference type="EMBL" id="LLZH01000324">
    <property type="protein sequence ID" value="KUL24124.1"/>
    <property type="molecule type" value="Genomic_DNA"/>
</dbReference>
<name>A0A101JC91_9ACTN</name>
<dbReference type="AlphaFoldDB" id="A0A101JC91"/>
<dbReference type="PANTHER" id="PTHR33121:SF70">
    <property type="entry name" value="SIGNALING PROTEIN YKOW"/>
    <property type="match status" value="1"/>
</dbReference>
<feature type="transmembrane region" description="Helical" evidence="1">
    <location>
        <begin position="185"/>
        <end position="206"/>
    </location>
</feature>
<dbReference type="NCBIfam" id="TIGR00254">
    <property type="entry name" value="GGDEF"/>
    <property type="match status" value="1"/>
</dbReference>
<dbReference type="GO" id="GO:0071111">
    <property type="term" value="F:cyclic-guanylate-specific phosphodiesterase activity"/>
    <property type="evidence" value="ECO:0007669"/>
    <property type="project" value="InterPro"/>
</dbReference>
<dbReference type="SMART" id="SM00267">
    <property type="entry name" value="GGDEF"/>
    <property type="match status" value="1"/>
</dbReference>
<dbReference type="Pfam" id="PF00990">
    <property type="entry name" value="GGDEF"/>
    <property type="match status" value="1"/>
</dbReference>
<keyword evidence="5" id="KW-1185">Reference proteome</keyword>
<feature type="domain" description="GGDEF" evidence="3">
    <location>
        <begin position="253"/>
        <end position="384"/>
    </location>
</feature>
<evidence type="ECO:0000256" key="1">
    <source>
        <dbReference type="SAM" id="Phobius"/>
    </source>
</evidence>
<keyword evidence="1" id="KW-0812">Transmembrane</keyword>
<dbReference type="InterPro" id="IPR000160">
    <property type="entry name" value="GGDEF_dom"/>
</dbReference>
<evidence type="ECO:0008006" key="6">
    <source>
        <dbReference type="Google" id="ProtNLM"/>
    </source>
</evidence>
<accession>A0A101JC91</accession>
<dbReference type="SUPFAM" id="SSF55073">
    <property type="entry name" value="Nucleotide cyclase"/>
    <property type="match status" value="1"/>
</dbReference>
<dbReference type="PANTHER" id="PTHR33121">
    <property type="entry name" value="CYCLIC DI-GMP PHOSPHODIESTERASE PDEF"/>
    <property type="match status" value="1"/>
</dbReference>
<dbReference type="SUPFAM" id="SSF141868">
    <property type="entry name" value="EAL domain-like"/>
    <property type="match status" value="1"/>
</dbReference>
<protein>
    <recommendedName>
        <fullName evidence="6">Diguanylate cyclase</fullName>
    </recommendedName>
</protein>
<dbReference type="Proteomes" id="UP000053244">
    <property type="component" value="Unassembled WGS sequence"/>
</dbReference>
<dbReference type="RefSeq" id="WP_067705526.1">
    <property type="nucleotide sequence ID" value="NZ_LLZH01000324.1"/>
</dbReference>
<sequence length="669" mass="71266">MKRSRDDSRARRRHSLNTTAALASVLLALGSYTIIGTWLTTRAARDHSRALHVDADFTEARGAITLEEVNLRHYQVEPSSAVRSRFVQAADLVDSALNLAVRHGLPGADSEATRLLGRQREYRANAEQLMALVADGDPASLSFDGLSVTPSYYTLQQDVDTVSRAYHASAQRQAAEMQGAEMRMLIGTSVGFGVGLTLVGVIWRLVLSYQRRLVLDADASEYRSLHDPLTGLPNRRMFHEHLARAVSSGGPDDQVGIMIIDLDGFKAVNDTLGHQAGDQLLQAVGGRLLTGVRDGDLAARLGGDEFAVLLPGVADLAAAAEVADRLVDEIRHDFLLDVGPASVSASIGLTIGGVGADDDELLRQADAAMYRAKSAGGGVAVHDPILDAVAPDEMALFGELRALLETGDPDGQLTLYFQPQVRLTDGTVTAVEALVRWRHPARGLLLPAAFLDIAASRGLATPLTYHLLDIAVAQAARWSATAEPLVVSVNVSPRCLLHDGFLARVCAAIAAAGLPRGMLRLELTESGVLGESERARTVLRQAREQGIMISVDDFGSGSSSLSQLRQLPADEFKIDRSFVRGLASDPDDVVMMRSAIDLGHNLGMSVVAKGVEELEALTVLRDLGCDLAQGFVLSRPVPADEVPAACARAGRHAAPARAGRHAAPASHRG</sequence>
<dbReference type="Gene3D" id="3.30.70.270">
    <property type="match status" value="1"/>
</dbReference>
<organism evidence="4 5">
    <name type="scientific">Actinoplanes awajinensis subsp. mycoplanecinus</name>
    <dbReference type="NCBI Taxonomy" id="135947"/>
    <lineage>
        <taxon>Bacteria</taxon>
        <taxon>Bacillati</taxon>
        <taxon>Actinomycetota</taxon>
        <taxon>Actinomycetes</taxon>
        <taxon>Micromonosporales</taxon>
        <taxon>Micromonosporaceae</taxon>
        <taxon>Actinoplanes</taxon>
    </lineage>
</organism>
<dbReference type="InterPro" id="IPR050706">
    <property type="entry name" value="Cyclic-di-GMP_PDE-like"/>
</dbReference>
<dbReference type="SMART" id="SM00052">
    <property type="entry name" value="EAL"/>
    <property type="match status" value="1"/>
</dbReference>
<comment type="caution">
    <text evidence="4">The sequence shown here is derived from an EMBL/GenBank/DDBJ whole genome shotgun (WGS) entry which is preliminary data.</text>
</comment>
<dbReference type="PROSITE" id="PS50887">
    <property type="entry name" value="GGDEF"/>
    <property type="match status" value="1"/>
</dbReference>